<evidence type="ECO:0000256" key="4">
    <source>
        <dbReference type="ARBA" id="ARBA00012045"/>
    </source>
</evidence>
<dbReference type="GO" id="GO:0046872">
    <property type="term" value="F:metal ion binding"/>
    <property type="evidence" value="ECO:0007669"/>
    <property type="project" value="UniProtKB-KW"/>
</dbReference>
<dbReference type="GO" id="GO:0051536">
    <property type="term" value="F:iron-sulfur cluster binding"/>
    <property type="evidence" value="ECO:0007669"/>
    <property type="project" value="UniProtKB-KW"/>
</dbReference>
<dbReference type="GO" id="GO:0000701">
    <property type="term" value="F:purine-specific mismatch base pair DNA N-glycosylase activity"/>
    <property type="evidence" value="ECO:0007669"/>
    <property type="project" value="UniProtKB-EC"/>
</dbReference>
<dbReference type="PANTHER" id="PTHR42944:SF1">
    <property type="entry name" value="ADENINE DNA GLYCOSYLASE"/>
    <property type="match status" value="1"/>
</dbReference>
<evidence type="ECO:0000259" key="13">
    <source>
        <dbReference type="SMART" id="SM00478"/>
    </source>
</evidence>
<dbReference type="CDD" id="cd00056">
    <property type="entry name" value="ENDO3c"/>
    <property type="match status" value="1"/>
</dbReference>
<keyword evidence="10" id="KW-0411">Iron-sulfur</keyword>
<comment type="similarity">
    <text evidence="3">Belongs to the Nth/MutY family.</text>
</comment>
<dbReference type="Gene3D" id="1.10.340.30">
    <property type="entry name" value="Hypothetical protein, domain 2"/>
    <property type="match status" value="1"/>
</dbReference>
<name>A0A2H0RLM0_9BACT</name>
<dbReference type="SMART" id="SM00478">
    <property type="entry name" value="ENDO3c"/>
    <property type="match status" value="1"/>
</dbReference>
<evidence type="ECO:0000256" key="3">
    <source>
        <dbReference type="ARBA" id="ARBA00008343"/>
    </source>
</evidence>
<dbReference type="PANTHER" id="PTHR42944">
    <property type="entry name" value="ADENINE DNA GLYCOSYLASE"/>
    <property type="match status" value="1"/>
</dbReference>
<evidence type="ECO:0000256" key="1">
    <source>
        <dbReference type="ARBA" id="ARBA00000843"/>
    </source>
</evidence>
<dbReference type="AlphaFoldDB" id="A0A2H0RLM0"/>
<evidence type="ECO:0000313" key="15">
    <source>
        <dbReference type="Proteomes" id="UP000230084"/>
    </source>
</evidence>
<dbReference type="Gene3D" id="1.10.1670.10">
    <property type="entry name" value="Helix-hairpin-Helix base-excision DNA repair enzymes (C-terminal)"/>
    <property type="match status" value="1"/>
</dbReference>
<dbReference type="InterPro" id="IPR003265">
    <property type="entry name" value="HhH-GPD_domain"/>
</dbReference>
<dbReference type="GO" id="GO:0006298">
    <property type="term" value="P:mismatch repair"/>
    <property type="evidence" value="ECO:0007669"/>
    <property type="project" value="TreeGrafter"/>
</dbReference>
<keyword evidence="6" id="KW-0479">Metal-binding</keyword>
<comment type="caution">
    <text evidence="14">The sequence shown here is derived from an EMBL/GenBank/DDBJ whole genome shotgun (WGS) entry which is preliminary data.</text>
</comment>
<proteinExistence type="inferred from homology"/>
<organism evidence="14 15">
    <name type="scientific">Candidatus Uhrbacteria bacterium CG10_big_fil_rev_8_21_14_0_10_50_16</name>
    <dbReference type="NCBI Taxonomy" id="1975039"/>
    <lineage>
        <taxon>Bacteria</taxon>
        <taxon>Candidatus Uhriibacteriota</taxon>
    </lineage>
</organism>
<dbReference type="Proteomes" id="UP000230084">
    <property type="component" value="Unassembled WGS sequence"/>
</dbReference>
<dbReference type="InterPro" id="IPR000445">
    <property type="entry name" value="HhH_motif"/>
</dbReference>
<reference evidence="14 15" key="1">
    <citation type="submission" date="2017-09" db="EMBL/GenBank/DDBJ databases">
        <title>Depth-based differentiation of microbial function through sediment-hosted aquifers and enrichment of novel symbionts in the deep terrestrial subsurface.</title>
        <authorList>
            <person name="Probst A.J."/>
            <person name="Ladd B."/>
            <person name="Jarett J.K."/>
            <person name="Geller-Mcgrath D.E."/>
            <person name="Sieber C.M."/>
            <person name="Emerson J.B."/>
            <person name="Anantharaman K."/>
            <person name="Thomas B.C."/>
            <person name="Malmstrom R."/>
            <person name="Stieglmeier M."/>
            <person name="Klingl A."/>
            <person name="Woyke T."/>
            <person name="Ryan C.M."/>
            <person name="Banfield J.F."/>
        </authorList>
    </citation>
    <scope>NUCLEOTIDE SEQUENCE [LARGE SCALE GENOMIC DNA]</scope>
    <source>
        <strain evidence="14">CG10_big_fil_rev_8_21_14_0_10_50_16</strain>
    </source>
</reference>
<dbReference type="GO" id="GO:0032357">
    <property type="term" value="F:oxidized purine DNA binding"/>
    <property type="evidence" value="ECO:0007669"/>
    <property type="project" value="TreeGrafter"/>
</dbReference>
<evidence type="ECO:0000256" key="9">
    <source>
        <dbReference type="ARBA" id="ARBA00023004"/>
    </source>
</evidence>
<dbReference type="GO" id="GO:0035485">
    <property type="term" value="F:adenine/guanine mispair binding"/>
    <property type="evidence" value="ECO:0007669"/>
    <property type="project" value="TreeGrafter"/>
</dbReference>
<dbReference type="InterPro" id="IPR023170">
    <property type="entry name" value="HhH_base_excis_C"/>
</dbReference>
<keyword evidence="11" id="KW-0234">DNA repair</keyword>
<dbReference type="SUPFAM" id="SSF48150">
    <property type="entry name" value="DNA-glycosylase"/>
    <property type="match status" value="1"/>
</dbReference>
<evidence type="ECO:0000256" key="5">
    <source>
        <dbReference type="ARBA" id="ARBA00022023"/>
    </source>
</evidence>
<keyword evidence="7" id="KW-0227">DNA damage</keyword>
<dbReference type="Pfam" id="PF00633">
    <property type="entry name" value="HHH"/>
    <property type="match status" value="1"/>
</dbReference>
<evidence type="ECO:0000256" key="8">
    <source>
        <dbReference type="ARBA" id="ARBA00022801"/>
    </source>
</evidence>
<keyword evidence="9" id="KW-0408">Iron</keyword>
<feature type="domain" description="HhH-GPD" evidence="13">
    <location>
        <begin position="35"/>
        <end position="183"/>
    </location>
</feature>
<evidence type="ECO:0000256" key="12">
    <source>
        <dbReference type="ARBA" id="ARBA00023295"/>
    </source>
</evidence>
<protein>
    <recommendedName>
        <fullName evidence="5">Adenine DNA glycosylase</fullName>
        <ecNumber evidence="4">3.2.2.31</ecNumber>
    </recommendedName>
</protein>
<sequence length="296" mass="33888">MKPDTKLLRWYTAHGRKLPWRRTHNAYRILVSEIMLQQTQVDRVKGFYASWLKRFPTWKALAEASNADVLHAWAGLGYNRRALVLRDIARQIVERGEPRDREGWLALKGIGPYTASAVMAFAYKQPYLPIDTNIRRFCGRFLLGKTYPQPADDEQIQQKAQITLMGSAQAFDIPQAIFDVATMYCTKVPNCAACPMQKECLAAKQFLSGEVTAPKQMVAKAQETIHRNKKHPDRIYRGRILKLVRESVQLVTVDSIGCKIDNEYDDELDRTWLEAMINRLAADGMLVQKGKSVIFR</sequence>
<evidence type="ECO:0000256" key="6">
    <source>
        <dbReference type="ARBA" id="ARBA00022723"/>
    </source>
</evidence>
<gene>
    <name evidence="14" type="ORF">COV06_03200</name>
</gene>
<dbReference type="InterPro" id="IPR044298">
    <property type="entry name" value="MIG/MutY"/>
</dbReference>
<dbReference type="GO" id="GO:0034039">
    <property type="term" value="F:8-oxo-7,8-dihydroguanine DNA N-glycosylase activity"/>
    <property type="evidence" value="ECO:0007669"/>
    <property type="project" value="TreeGrafter"/>
</dbReference>
<dbReference type="Pfam" id="PF00730">
    <property type="entry name" value="HhH-GPD"/>
    <property type="match status" value="1"/>
</dbReference>
<evidence type="ECO:0000256" key="2">
    <source>
        <dbReference type="ARBA" id="ARBA00001966"/>
    </source>
</evidence>
<dbReference type="EMBL" id="PCYM01000006">
    <property type="protein sequence ID" value="PIR47439.1"/>
    <property type="molecule type" value="Genomic_DNA"/>
</dbReference>
<dbReference type="InterPro" id="IPR011257">
    <property type="entry name" value="DNA_glycosylase"/>
</dbReference>
<dbReference type="EC" id="3.2.2.31" evidence="4"/>
<comment type="catalytic activity">
    <reaction evidence="1">
        <text>Hydrolyzes free adenine bases from 7,8-dihydro-8-oxoguanine:adenine mismatched double-stranded DNA, leaving an apurinic site.</text>
        <dbReference type="EC" id="3.2.2.31"/>
    </reaction>
</comment>
<evidence type="ECO:0000256" key="7">
    <source>
        <dbReference type="ARBA" id="ARBA00022763"/>
    </source>
</evidence>
<keyword evidence="8" id="KW-0378">Hydrolase</keyword>
<comment type="cofactor">
    <cofactor evidence="2">
        <name>[4Fe-4S] cluster</name>
        <dbReference type="ChEBI" id="CHEBI:49883"/>
    </cofactor>
</comment>
<evidence type="ECO:0000313" key="14">
    <source>
        <dbReference type="EMBL" id="PIR47439.1"/>
    </source>
</evidence>
<accession>A0A2H0RLM0</accession>
<evidence type="ECO:0000256" key="10">
    <source>
        <dbReference type="ARBA" id="ARBA00023014"/>
    </source>
</evidence>
<dbReference type="GO" id="GO:0006284">
    <property type="term" value="P:base-excision repair"/>
    <property type="evidence" value="ECO:0007669"/>
    <property type="project" value="InterPro"/>
</dbReference>
<evidence type="ECO:0000256" key="11">
    <source>
        <dbReference type="ARBA" id="ARBA00023204"/>
    </source>
</evidence>
<keyword evidence="12" id="KW-0326">Glycosidase</keyword>